<dbReference type="PANTHER" id="PTHR34223:SF99">
    <property type="entry name" value="OS04G0440200 PROTEIN"/>
    <property type="match status" value="1"/>
</dbReference>
<dbReference type="PROSITE" id="PS50181">
    <property type="entry name" value="FBOX"/>
    <property type="match status" value="1"/>
</dbReference>
<dbReference type="InterPro" id="IPR053197">
    <property type="entry name" value="F-box_SCFL_complex_component"/>
</dbReference>
<evidence type="ECO:0000313" key="3">
    <source>
        <dbReference type="Proteomes" id="UP001497457"/>
    </source>
</evidence>
<sequence>MSGLSAAYSVPCGRAVAARSQSQSQLAEGQRAYMEAASRKKVRGGGGGSSSSAGDRLSDLPDVLLDAILSCLKARQVVQTSVLSKRWRHLWRSVPCLDIDEREFLGTTGLDSDEEYAYLSGDAAQSNREKFEEFADNLLVHRNGSLLDTFQLHICGILEMGFGATRWIRRGLKCSPKVLRFNDRNKLTYGPMPNLNSSSGCLKKLHLEGVKLYDRFAEQITSLCFFLEVLELRSCCLGFHEMACPTLKNLVVDNCIIDFRDVTDIIDTDVNDELSITAPHLSHLHVVLEVSDWAFSVNSMPSLVEATIYLQYNHSLDMLYRQWQFLSNLFNAASLELSGLQELLPCIRGLTIFVVFVCTSLNTALNVSLIWGSTSPVKNVMPNAEQVEFPTFTNLRSLLLDECDMRDNFQLLLKFLQKSPNLEKLTVRYCKFSKGSSQYVNFGDIQCGKLKSTKIMYESGDNSRELVNVLLDISENLPENTITLTKL</sequence>
<dbReference type="AlphaFoldDB" id="A0ABC8VCA9"/>
<accession>A0ABC8VCA9</accession>
<dbReference type="Gene3D" id="1.20.1280.50">
    <property type="match status" value="1"/>
</dbReference>
<evidence type="ECO:0000313" key="2">
    <source>
        <dbReference type="EMBL" id="CAL4887817.1"/>
    </source>
</evidence>
<keyword evidence="3" id="KW-1185">Reference proteome</keyword>
<dbReference type="InterPro" id="IPR053781">
    <property type="entry name" value="F-box_AtFBL13-like"/>
</dbReference>
<dbReference type="CDD" id="cd22160">
    <property type="entry name" value="F-box_AtFBL13-like"/>
    <property type="match status" value="1"/>
</dbReference>
<proteinExistence type="predicted"/>
<feature type="domain" description="F-box" evidence="1">
    <location>
        <begin position="54"/>
        <end position="90"/>
    </location>
</feature>
<dbReference type="SUPFAM" id="SSF81383">
    <property type="entry name" value="F-box domain"/>
    <property type="match status" value="1"/>
</dbReference>
<dbReference type="PANTHER" id="PTHR34223">
    <property type="entry name" value="OS11G0201299 PROTEIN"/>
    <property type="match status" value="1"/>
</dbReference>
<dbReference type="InterPro" id="IPR001810">
    <property type="entry name" value="F-box_dom"/>
</dbReference>
<gene>
    <name evidence="2" type="ORF">URODEC1_LOCUS1955</name>
</gene>
<protein>
    <recommendedName>
        <fullName evidence="1">F-box domain-containing protein</fullName>
    </recommendedName>
</protein>
<dbReference type="Gene3D" id="3.80.10.10">
    <property type="entry name" value="Ribonuclease Inhibitor"/>
    <property type="match status" value="1"/>
</dbReference>
<dbReference type="Pfam" id="PF00646">
    <property type="entry name" value="F-box"/>
    <property type="match status" value="1"/>
</dbReference>
<organism evidence="2 3">
    <name type="scientific">Urochloa decumbens</name>
    <dbReference type="NCBI Taxonomy" id="240449"/>
    <lineage>
        <taxon>Eukaryota</taxon>
        <taxon>Viridiplantae</taxon>
        <taxon>Streptophyta</taxon>
        <taxon>Embryophyta</taxon>
        <taxon>Tracheophyta</taxon>
        <taxon>Spermatophyta</taxon>
        <taxon>Magnoliopsida</taxon>
        <taxon>Liliopsida</taxon>
        <taxon>Poales</taxon>
        <taxon>Poaceae</taxon>
        <taxon>PACMAD clade</taxon>
        <taxon>Panicoideae</taxon>
        <taxon>Panicodae</taxon>
        <taxon>Paniceae</taxon>
        <taxon>Melinidinae</taxon>
        <taxon>Urochloa</taxon>
    </lineage>
</organism>
<name>A0ABC8VCA9_9POAL</name>
<dbReference type="InterPro" id="IPR036047">
    <property type="entry name" value="F-box-like_dom_sf"/>
</dbReference>
<dbReference type="SUPFAM" id="SSF52047">
    <property type="entry name" value="RNI-like"/>
    <property type="match status" value="1"/>
</dbReference>
<evidence type="ECO:0000259" key="1">
    <source>
        <dbReference type="PROSITE" id="PS50181"/>
    </source>
</evidence>
<dbReference type="InterPro" id="IPR032675">
    <property type="entry name" value="LRR_dom_sf"/>
</dbReference>
<reference evidence="2 3" key="2">
    <citation type="submission" date="2024-10" db="EMBL/GenBank/DDBJ databases">
        <authorList>
            <person name="Ryan C."/>
        </authorList>
    </citation>
    <scope>NUCLEOTIDE SEQUENCE [LARGE SCALE GENOMIC DNA]</scope>
</reference>
<reference evidence="3" key="1">
    <citation type="submission" date="2024-06" db="EMBL/GenBank/DDBJ databases">
        <authorList>
            <person name="Ryan C."/>
        </authorList>
    </citation>
    <scope>NUCLEOTIDE SEQUENCE [LARGE SCALE GENOMIC DNA]</scope>
</reference>
<dbReference type="Proteomes" id="UP001497457">
    <property type="component" value="Chromosome 1b"/>
</dbReference>
<dbReference type="EMBL" id="OZ075111">
    <property type="protein sequence ID" value="CAL4887817.1"/>
    <property type="molecule type" value="Genomic_DNA"/>
</dbReference>